<dbReference type="PROSITE" id="PS50994">
    <property type="entry name" value="INTEGRASE"/>
    <property type="match status" value="1"/>
</dbReference>
<accession>A0A8J8G9N1</accession>
<gene>
    <name evidence="2" type="ORF">HNQ03_003000</name>
</gene>
<dbReference type="GO" id="GO:0015074">
    <property type="term" value="P:DNA integration"/>
    <property type="evidence" value="ECO:0007669"/>
    <property type="project" value="InterPro"/>
</dbReference>
<dbReference type="Proteomes" id="UP000610746">
    <property type="component" value="Unassembled WGS sequence"/>
</dbReference>
<name>A0A8J8G9N1_9FLAO</name>
<evidence type="ECO:0000259" key="1">
    <source>
        <dbReference type="PROSITE" id="PS50994"/>
    </source>
</evidence>
<dbReference type="PANTHER" id="PTHR47515">
    <property type="entry name" value="LOW CALCIUM RESPONSE LOCUS PROTEIN T"/>
    <property type="match status" value="1"/>
</dbReference>
<dbReference type="InterPro" id="IPR012337">
    <property type="entry name" value="RNaseH-like_sf"/>
</dbReference>
<dbReference type="NCBIfam" id="NF033516">
    <property type="entry name" value="transpos_IS3"/>
    <property type="match status" value="1"/>
</dbReference>
<dbReference type="InterPro" id="IPR048020">
    <property type="entry name" value="Transpos_IS3"/>
</dbReference>
<feature type="domain" description="Integrase catalytic" evidence="1">
    <location>
        <begin position="48"/>
        <end position="212"/>
    </location>
</feature>
<protein>
    <submittedName>
        <fullName evidence="2">Putative transposase</fullName>
    </submittedName>
</protein>
<dbReference type="EMBL" id="JABSNO010000031">
    <property type="protein sequence ID" value="NRS93909.1"/>
    <property type="molecule type" value="Genomic_DNA"/>
</dbReference>
<evidence type="ECO:0000313" key="3">
    <source>
        <dbReference type="Proteomes" id="UP000610746"/>
    </source>
</evidence>
<dbReference type="InterPro" id="IPR036397">
    <property type="entry name" value="RNaseH_sf"/>
</dbReference>
<organism evidence="2 3">
    <name type="scientific">Frigoriflavimonas asaccharolytica</name>
    <dbReference type="NCBI Taxonomy" id="2735899"/>
    <lineage>
        <taxon>Bacteria</taxon>
        <taxon>Pseudomonadati</taxon>
        <taxon>Bacteroidota</taxon>
        <taxon>Flavobacteriia</taxon>
        <taxon>Flavobacteriales</taxon>
        <taxon>Weeksellaceae</taxon>
        <taxon>Frigoriflavimonas</taxon>
    </lineage>
</organism>
<dbReference type="Gene3D" id="3.30.420.10">
    <property type="entry name" value="Ribonuclease H-like superfamily/Ribonuclease H"/>
    <property type="match status" value="1"/>
</dbReference>
<dbReference type="Pfam" id="PF13683">
    <property type="entry name" value="rve_3"/>
    <property type="match status" value="1"/>
</dbReference>
<keyword evidence="3" id="KW-1185">Reference proteome</keyword>
<dbReference type="InterPro" id="IPR001584">
    <property type="entry name" value="Integrase_cat-core"/>
</dbReference>
<reference evidence="2" key="1">
    <citation type="submission" date="2020-05" db="EMBL/GenBank/DDBJ databases">
        <title>Genomic Encyclopedia of Type Strains, Phase IV (KMG-V): Genome sequencing to study the core and pangenomes of soil and plant-associated prokaryotes.</title>
        <authorList>
            <person name="Whitman W."/>
        </authorList>
    </citation>
    <scope>NUCLEOTIDE SEQUENCE</scope>
    <source>
        <strain evidence="2">16F</strain>
    </source>
</reference>
<dbReference type="PANTHER" id="PTHR47515:SF2">
    <property type="entry name" value="INTEGRASE CORE DOMAIN PROTEIN"/>
    <property type="match status" value="1"/>
</dbReference>
<dbReference type="GO" id="GO:0003676">
    <property type="term" value="F:nucleic acid binding"/>
    <property type="evidence" value="ECO:0007669"/>
    <property type="project" value="InterPro"/>
</dbReference>
<sequence length="248" mass="29467">EGFWKCYFRLRNQGEKVNHKKLHRIYKESGLSLRRKFKKRKITRIKEPLEIPERFTQSWSMDFMSDALENGRKIRTFNIIDDFNREVLHIEVDYSIKSSRVVWILRHLINRYGKPQKIRMDNGPEFISHLIQTWSHVNDIKFAYIQPGKPTQNSLIERFNKSFREGVLDANLFSNLDEVREITQIWIKDYNYHRPHDALKGLSPVMWKSGQQATSKANAFPDHFPTFANNNSGILNEISDEITTFESY</sequence>
<comment type="caution">
    <text evidence="2">The sequence shown here is derived from an EMBL/GenBank/DDBJ whole genome shotgun (WGS) entry which is preliminary data.</text>
</comment>
<dbReference type="AlphaFoldDB" id="A0A8J8G9N1"/>
<proteinExistence type="predicted"/>
<dbReference type="SUPFAM" id="SSF53098">
    <property type="entry name" value="Ribonuclease H-like"/>
    <property type="match status" value="1"/>
</dbReference>
<evidence type="ECO:0000313" key="2">
    <source>
        <dbReference type="EMBL" id="NRS93909.1"/>
    </source>
</evidence>
<feature type="non-terminal residue" evidence="2">
    <location>
        <position position="1"/>
    </location>
</feature>